<reference evidence="2" key="2">
    <citation type="journal article" date="2023" name="Science">
        <title>Genomic signatures of disease resistance in endangered staghorn corals.</title>
        <authorList>
            <person name="Vollmer S.V."/>
            <person name="Selwyn J.D."/>
            <person name="Despard B.A."/>
            <person name="Roesel C.L."/>
        </authorList>
    </citation>
    <scope>NUCLEOTIDE SEQUENCE</scope>
    <source>
        <strain evidence="2">K2</strain>
    </source>
</reference>
<dbReference type="Proteomes" id="UP001249851">
    <property type="component" value="Unassembled WGS sequence"/>
</dbReference>
<feature type="compositionally biased region" description="Basic and acidic residues" evidence="1">
    <location>
        <begin position="103"/>
        <end position="118"/>
    </location>
</feature>
<name>A0AAD9V4R0_ACRCE</name>
<organism evidence="2 3">
    <name type="scientific">Acropora cervicornis</name>
    <name type="common">Staghorn coral</name>
    <dbReference type="NCBI Taxonomy" id="6130"/>
    <lineage>
        <taxon>Eukaryota</taxon>
        <taxon>Metazoa</taxon>
        <taxon>Cnidaria</taxon>
        <taxon>Anthozoa</taxon>
        <taxon>Hexacorallia</taxon>
        <taxon>Scleractinia</taxon>
        <taxon>Astrocoeniina</taxon>
        <taxon>Acroporidae</taxon>
        <taxon>Acropora</taxon>
    </lineage>
</organism>
<feature type="region of interest" description="Disordered" evidence="1">
    <location>
        <begin position="49"/>
        <end position="118"/>
    </location>
</feature>
<evidence type="ECO:0000256" key="1">
    <source>
        <dbReference type="SAM" id="MobiDB-lite"/>
    </source>
</evidence>
<feature type="compositionally biased region" description="Basic and acidic residues" evidence="1">
    <location>
        <begin position="49"/>
        <end position="63"/>
    </location>
</feature>
<comment type="caution">
    <text evidence="2">The sequence shown here is derived from an EMBL/GenBank/DDBJ whole genome shotgun (WGS) entry which is preliminary data.</text>
</comment>
<dbReference type="EMBL" id="JARQWQ010000034">
    <property type="protein sequence ID" value="KAK2561181.1"/>
    <property type="molecule type" value="Genomic_DNA"/>
</dbReference>
<gene>
    <name evidence="2" type="ORF">P5673_016326</name>
</gene>
<accession>A0AAD9V4R0</accession>
<proteinExistence type="predicted"/>
<reference evidence="2" key="1">
    <citation type="journal article" date="2023" name="G3 (Bethesda)">
        <title>Whole genome assembly and annotation of the endangered Caribbean coral Acropora cervicornis.</title>
        <authorList>
            <person name="Selwyn J.D."/>
            <person name="Vollmer S.V."/>
        </authorList>
    </citation>
    <scope>NUCLEOTIDE SEQUENCE</scope>
    <source>
        <strain evidence="2">K2</strain>
    </source>
</reference>
<protein>
    <submittedName>
        <fullName evidence="2">Uncharacterized protein</fullName>
    </submittedName>
</protein>
<keyword evidence="3" id="KW-1185">Reference proteome</keyword>
<sequence length="118" mass="13433">MSKLRFINYSAKEALLAIPNSFSSRPQLVWCQVLRTLKTHDQLLFERKLEHSTDSHGTQRHEPYPSYTDYTDGWLTPPPQQGQDGVSPGPMPFPPPQDFGDNDITHPKSTEDHQCVIS</sequence>
<evidence type="ECO:0000313" key="3">
    <source>
        <dbReference type="Proteomes" id="UP001249851"/>
    </source>
</evidence>
<evidence type="ECO:0000313" key="2">
    <source>
        <dbReference type="EMBL" id="KAK2561181.1"/>
    </source>
</evidence>
<dbReference type="AlphaFoldDB" id="A0AAD9V4R0"/>